<dbReference type="NCBIfam" id="TIGR01974">
    <property type="entry name" value="NDH_I_L"/>
    <property type="match status" value="1"/>
</dbReference>
<feature type="transmembrane region" description="Helical" evidence="16">
    <location>
        <begin position="143"/>
        <end position="163"/>
    </location>
</feature>
<dbReference type="CTD" id="4540"/>
<organism evidence="20">
    <name type="scientific">Mesalina olivieri</name>
    <dbReference type="NCBI Taxonomy" id="162270"/>
    <lineage>
        <taxon>Eukaryota</taxon>
        <taxon>Metazoa</taxon>
        <taxon>Chordata</taxon>
        <taxon>Craniata</taxon>
        <taxon>Vertebrata</taxon>
        <taxon>Euteleostomi</taxon>
        <taxon>Lepidosauria</taxon>
        <taxon>Squamata</taxon>
        <taxon>Bifurcata</taxon>
        <taxon>Unidentata</taxon>
        <taxon>Episquamata</taxon>
        <taxon>Laterata</taxon>
        <taxon>Lacertibaenia</taxon>
        <taxon>Lacertidae</taxon>
        <taxon>Mesalina</taxon>
    </lineage>
</organism>
<feature type="transmembrane region" description="Helical" evidence="16">
    <location>
        <begin position="79"/>
        <end position="99"/>
    </location>
</feature>
<feature type="transmembrane region" description="Helical" evidence="16">
    <location>
        <begin position="175"/>
        <end position="193"/>
    </location>
</feature>
<dbReference type="InterPro" id="IPR010934">
    <property type="entry name" value="NADH_DH_su5_C"/>
</dbReference>
<evidence type="ECO:0000259" key="19">
    <source>
        <dbReference type="Pfam" id="PF06455"/>
    </source>
</evidence>
<dbReference type="InterPro" id="IPR018393">
    <property type="entry name" value="NADHpl_OxRdtase_5_subgr"/>
</dbReference>
<dbReference type="EC" id="7.1.1.2" evidence="2 16"/>
<dbReference type="GO" id="GO:0015990">
    <property type="term" value="P:electron transport coupled proton transport"/>
    <property type="evidence" value="ECO:0007669"/>
    <property type="project" value="TreeGrafter"/>
</dbReference>
<feature type="transmembrane region" description="Helical" evidence="16">
    <location>
        <begin position="37"/>
        <end position="59"/>
    </location>
</feature>
<feature type="transmembrane region" description="Helical" evidence="16">
    <location>
        <begin position="120"/>
        <end position="137"/>
    </location>
</feature>
<comment type="subcellular location">
    <subcellularLocation>
        <location evidence="1">Mitochondrion inner membrane</location>
        <topology evidence="1">Multi-pass membrane protein</topology>
    </subcellularLocation>
</comment>
<comment type="catalytic activity">
    <reaction evidence="15 16">
        <text>a ubiquinone + NADH + 5 H(+)(in) = a ubiquinol + NAD(+) + 4 H(+)(out)</text>
        <dbReference type="Rhea" id="RHEA:29091"/>
        <dbReference type="Rhea" id="RHEA-COMP:9565"/>
        <dbReference type="Rhea" id="RHEA-COMP:9566"/>
        <dbReference type="ChEBI" id="CHEBI:15378"/>
        <dbReference type="ChEBI" id="CHEBI:16389"/>
        <dbReference type="ChEBI" id="CHEBI:17976"/>
        <dbReference type="ChEBI" id="CHEBI:57540"/>
        <dbReference type="ChEBI" id="CHEBI:57945"/>
        <dbReference type="EC" id="7.1.1.2"/>
    </reaction>
</comment>
<evidence type="ECO:0000256" key="2">
    <source>
        <dbReference type="ARBA" id="ARBA00012944"/>
    </source>
</evidence>
<dbReference type="InterPro" id="IPR001516">
    <property type="entry name" value="Proton_antipo_N"/>
</dbReference>
<dbReference type="Pfam" id="PF00662">
    <property type="entry name" value="Proton_antipo_N"/>
    <property type="match status" value="1"/>
</dbReference>
<feature type="transmembrane region" description="Helical" evidence="16">
    <location>
        <begin position="405"/>
        <end position="425"/>
    </location>
</feature>
<evidence type="ECO:0000256" key="12">
    <source>
        <dbReference type="ARBA" id="ARBA00023075"/>
    </source>
</evidence>
<dbReference type="GO" id="GO:0005743">
    <property type="term" value="C:mitochondrial inner membrane"/>
    <property type="evidence" value="ECO:0007669"/>
    <property type="project" value="UniProtKB-SubCell"/>
</dbReference>
<evidence type="ECO:0000259" key="17">
    <source>
        <dbReference type="Pfam" id="PF00361"/>
    </source>
</evidence>
<evidence type="ECO:0000256" key="9">
    <source>
        <dbReference type="ARBA" id="ARBA00022982"/>
    </source>
</evidence>
<feature type="transmembrane region" description="Helical" evidence="16">
    <location>
        <begin position="213"/>
        <end position="236"/>
    </location>
</feature>
<evidence type="ECO:0000256" key="6">
    <source>
        <dbReference type="ARBA" id="ARBA00022692"/>
    </source>
</evidence>
<dbReference type="InterPro" id="IPR001750">
    <property type="entry name" value="ND/Mrp_TM"/>
</dbReference>
<keyword evidence="13 16" id="KW-0496">Mitochondrion</keyword>
<evidence type="ECO:0000256" key="10">
    <source>
        <dbReference type="ARBA" id="ARBA00022989"/>
    </source>
</evidence>
<feature type="transmembrane region" description="Helical" evidence="16">
    <location>
        <begin position="276"/>
        <end position="297"/>
    </location>
</feature>
<feature type="transmembrane region" description="Helical" evidence="16">
    <location>
        <begin position="304"/>
        <end position="322"/>
    </location>
</feature>
<sequence>MHGLLMHSAMLTVLFILVHPILTTMNPLTLMMGWGMLYAKTAVQLAFKVSLIPLAIFTFTGMEASTTNFTWTNSANIEINISFILDLYSLTFVPVSLFVTWSILEFTNWYMSSDPYSNRFFKYLLIFLLAMLTLVTANNMFQLFVGWEGVGVMSFLLIGWWFARPDANTAALQAIIFNRVGDVGFIVALAWLATHLMTWNIQELITQMKNPPLLPLLGLILASAGKSAQFGLHPWLPAAMEGPTPVSALLHSSTMVVAGIFLLIRLHPILENSKSALTICLCLGAITTLFTALCALTQNDIKKIIAFSTSSQLGLMMVTIGLNQPQLAFLHISTHAFFKAMLFLCSGAIIHNFNDEQDIRKMGGVQKLLPTTATCMTIGNLALTGTPFLSGFYSKDIIIETLNSSYLNAWALMTTLFATMLTATYSMRMTFYVQMNSPRTPTTSMTEIPTTLTNPLVRLAIGSLLTGLILTMTILPNKPTPTTMPTTMKLLALTIATLGAITALQIAKKTTWLMSTKRSKPHAFSNQLGFYNYSMHRALPITSLFSGQTLALHINDLFWLEKAGPKGLTSLNLSNVKATTLAQKGLMKFYLSIFIISTACFIVLLIT</sequence>
<evidence type="ECO:0000256" key="11">
    <source>
        <dbReference type="ARBA" id="ARBA00023027"/>
    </source>
</evidence>
<reference evidence="20" key="1">
    <citation type="journal article" name="Sci. Rep.">
        <title>Mitogenome analyses elucidate the evolutionary relationships of a probable Eocene wet tropics relic in the xerophile lizard genus Acanthodactylus.</title>
        <authorList>
            <person name="Kirchhof S."/>
            <person name="Lyra M.L."/>
            <person name="Rodriguez A."/>
            <person name="Ineich I."/>
            <person name="Muller J."/>
            <person name="Rodel M.O."/>
            <person name="Trape J.F."/>
            <person name="Vences M."/>
            <person name="Boissinot S."/>
        </authorList>
    </citation>
    <scope>NUCLEOTIDE SEQUENCE</scope>
</reference>
<dbReference type="Pfam" id="PF00361">
    <property type="entry name" value="Proton_antipo_M"/>
    <property type="match status" value="1"/>
</dbReference>
<evidence type="ECO:0000256" key="5">
    <source>
        <dbReference type="ARBA" id="ARBA00022660"/>
    </source>
</evidence>
<geneLocation type="mitochondrion" evidence="20"/>
<evidence type="ECO:0000256" key="16">
    <source>
        <dbReference type="RuleBase" id="RU003404"/>
    </source>
</evidence>
<protein>
    <recommendedName>
        <fullName evidence="3 16">NADH-ubiquinone oxidoreductase chain 5</fullName>
        <ecNumber evidence="2 16">7.1.1.2</ecNumber>
    </recommendedName>
</protein>
<evidence type="ECO:0000256" key="7">
    <source>
        <dbReference type="ARBA" id="ARBA00022792"/>
    </source>
</evidence>
<keyword evidence="9" id="KW-0249">Electron transport</keyword>
<dbReference type="InterPro" id="IPR003945">
    <property type="entry name" value="NU5C-like"/>
</dbReference>
<keyword evidence="8" id="KW-1278">Translocase</keyword>
<dbReference type="Pfam" id="PF06455">
    <property type="entry name" value="NADH5_C"/>
    <property type="match status" value="1"/>
</dbReference>
<keyword evidence="5" id="KW-0679">Respiratory chain</keyword>
<feature type="transmembrane region" description="Helical" evidence="16">
    <location>
        <begin position="371"/>
        <end position="393"/>
    </location>
</feature>
<feature type="domain" description="NADH dehydrogenase subunit 5 C-terminal" evidence="19">
    <location>
        <begin position="425"/>
        <end position="604"/>
    </location>
</feature>
<dbReference type="PANTHER" id="PTHR42829">
    <property type="entry name" value="NADH-UBIQUINONE OXIDOREDUCTASE CHAIN 5"/>
    <property type="match status" value="1"/>
</dbReference>
<gene>
    <name evidence="20" type="primary">ND5</name>
</gene>
<evidence type="ECO:0000256" key="3">
    <source>
        <dbReference type="ARBA" id="ARBA00021096"/>
    </source>
</evidence>
<accession>A0A8A3WJN8</accession>
<keyword evidence="7" id="KW-0999">Mitochondrion inner membrane</keyword>
<keyword evidence="12 16" id="KW-0830">Ubiquinone</keyword>
<feature type="transmembrane region" description="Helical" evidence="16">
    <location>
        <begin position="328"/>
        <end position="350"/>
    </location>
</feature>
<keyword evidence="11 16" id="KW-0520">NAD</keyword>
<feature type="transmembrane region" description="Helical" evidence="16">
    <location>
        <begin position="589"/>
        <end position="606"/>
    </location>
</feature>
<dbReference type="GO" id="GO:0008137">
    <property type="term" value="F:NADH dehydrogenase (ubiquinone) activity"/>
    <property type="evidence" value="ECO:0007669"/>
    <property type="project" value="UniProtKB-EC"/>
</dbReference>
<keyword evidence="6 16" id="KW-0812">Transmembrane</keyword>
<keyword evidence="4 16" id="KW-0813">Transport</keyword>
<dbReference type="PANTHER" id="PTHR42829:SF2">
    <property type="entry name" value="NADH-UBIQUINONE OXIDOREDUCTASE CHAIN 5"/>
    <property type="match status" value="1"/>
</dbReference>
<evidence type="ECO:0000256" key="15">
    <source>
        <dbReference type="ARBA" id="ARBA00049551"/>
    </source>
</evidence>
<feature type="domain" description="NADH-Ubiquinone oxidoreductase (complex I) chain 5 N-terminal" evidence="18">
    <location>
        <begin position="71"/>
        <end position="121"/>
    </location>
</feature>
<evidence type="ECO:0000256" key="1">
    <source>
        <dbReference type="ARBA" id="ARBA00004448"/>
    </source>
</evidence>
<dbReference type="GO" id="GO:0003954">
    <property type="term" value="F:NADH dehydrogenase activity"/>
    <property type="evidence" value="ECO:0007669"/>
    <property type="project" value="TreeGrafter"/>
</dbReference>
<dbReference type="PRINTS" id="PR01434">
    <property type="entry name" value="NADHDHGNASE5"/>
</dbReference>
<evidence type="ECO:0000313" key="20">
    <source>
        <dbReference type="EMBL" id="QTA72574.1"/>
    </source>
</evidence>
<proteinExistence type="inferred from homology"/>
<feature type="domain" description="NADH:quinone oxidoreductase/Mrp antiporter transmembrane" evidence="17">
    <location>
        <begin position="137"/>
        <end position="422"/>
    </location>
</feature>
<evidence type="ECO:0000256" key="8">
    <source>
        <dbReference type="ARBA" id="ARBA00022967"/>
    </source>
</evidence>
<keyword evidence="14 16" id="KW-0472">Membrane</keyword>
<dbReference type="AlphaFoldDB" id="A0A8A3WJN8"/>
<feature type="transmembrane region" description="Helical" evidence="16">
    <location>
        <begin position="456"/>
        <end position="475"/>
    </location>
</feature>
<keyword evidence="10 16" id="KW-1133">Transmembrane helix</keyword>
<feature type="transmembrane region" description="Helical" evidence="16">
    <location>
        <begin position="487"/>
        <end position="507"/>
    </location>
</feature>
<feature type="transmembrane region" description="Helical" evidence="16">
    <location>
        <begin position="6"/>
        <end position="25"/>
    </location>
</feature>
<dbReference type="RefSeq" id="YP_010234421.1">
    <property type="nucleotide sequence ID" value="NC_059774.1"/>
</dbReference>
<evidence type="ECO:0000256" key="4">
    <source>
        <dbReference type="ARBA" id="ARBA00022448"/>
    </source>
</evidence>
<dbReference type="EMBL" id="MW496114">
    <property type="protein sequence ID" value="QTA72574.1"/>
    <property type="molecule type" value="Genomic_DNA"/>
</dbReference>
<comment type="function">
    <text evidence="16">Core subunit of the mitochondrial membrane respiratory chain NADH dehydrogenase (Complex I) which catalyzes electron transfer from NADH through the respiratory chain, using ubiquinone as an electron acceptor. Essential for the catalytic activity and assembly of complex I.</text>
</comment>
<evidence type="ECO:0000256" key="13">
    <source>
        <dbReference type="ARBA" id="ARBA00023128"/>
    </source>
</evidence>
<dbReference type="GO" id="GO:0042773">
    <property type="term" value="P:ATP synthesis coupled electron transport"/>
    <property type="evidence" value="ECO:0007669"/>
    <property type="project" value="InterPro"/>
</dbReference>
<comment type="similarity">
    <text evidence="16">Belongs to the complex I subunit 5 family.</text>
</comment>
<evidence type="ECO:0000256" key="14">
    <source>
        <dbReference type="ARBA" id="ARBA00023136"/>
    </source>
</evidence>
<dbReference type="GeneID" id="69228527"/>
<name>A0A8A3WJN8_9SAUR</name>
<feature type="transmembrane region" description="Helical" evidence="16">
    <location>
        <begin position="248"/>
        <end position="270"/>
    </location>
</feature>
<evidence type="ECO:0000259" key="18">
    <source>
        <dbReference type="Pfam" id="PF00662"/>
    </source>
</evidence>